<evidence type="ECO:0000256" key="6">
    <source>
        <dbReference type="RuleBase" id="RU368091"/>
    </source>
</evidence>
<dbReference type="InterPro" id="IPR004438">
    <property type="entry name" value="Peptidase_M3B"/>
</dbReference>
<dbReference type="SUPFAM" id="SSF55486">
    <property type="entry name" value="Metalloproteases ('zincins'), catalytic domain"/>
    <property type="match status" value="1"/>
</dbReference>
<evidence type="ECO:0000256" key="3">
    <source>
        <dbReference type="ARBA" id="ARBA00022801"/>
    </source>
</evidence>
<feature type="domain" description="Oligopeptidase F N-terminal" evidence="8">
    <location>
        <begin position="115"/>
        <end position="184"/>
    </location>
</feature>
<evidence type="ECO:0000256" key="1">
    <source>
        <dbReference type="ARBA" id="ARBA00022670"/>
    </source>
</evidence>
<name>A0ABS1J1G3_9FIRM</name>
<dbReference type="Gene3D" id="1.10.1370.20">
    <property type="entry name" value="Oligoendopeptidase f, C-terminal domain"/>
    <property type="match status" value="1"/>
</dbReference>
<keyword evidence="3 6" id="KW-0378">Hydrolase</keyword>
<keyword evidence="4 6" id="KW-0862">Zinc</keyword>
<dbReference type="Gene3D" id="1.20.140.70">
    <property type="entry name" value="Oligopeptidase f, N-terminal domain"/>
    <property type="match status" value="1"/>
</dbReference>
<keyword evidence="10" id="KW-1185">Reference proteome</keyword>
<dbReference type="InterPro" id="IPR001567">
    <property type="entry name" value="Pept_M3A_M3B_dom"/>
</dbReference>
<evidence type="ECO:0000256" key="4">
    <source>
        <dbReference type="ARBA" id="ARBA00022833"/>
    </source>
</evidence>
<evidence type="ECO:0000259" key="7">
    <source>
        <dbReference type="Pfam" id="PF01432"/>
    </source>
</evidence>
<evidence type="ECO:0000313" key="9">
    <source>
        <dbReference type="EMBL" id="MBK5897368.1"/>
    </source>
</evidence>
<comment type="function">
    <text evidence="6">Has oligopeptidase activity and degrades a variety of small bioactive peptides.</text>
</comment>
<dbReference type="Pfam" id="PF08439">
    <property type="entry name" value="Peptidase_M3_N"/>
    <property type="match status" value="1"/>
</dbReference>
<feature type="domain" description="Peptidase M3A/M3B catalytic" evidence="7">
    <location>
        <begin position="205"/>
        <end position="585"/>
    </location>
</feature>
<dbReference type="EC" id="3.4.24.-" evidence="6"/>
<dbReference type="InterPro" id="IPR042088">
    <property type="entry name" value="OligoPept_F_C"/>
</dbReference>
<reference evidence="9 10" key="1">
    <citation type="submission" date="2021-01" db="EMBL/GenBank/DDBJ databases">
        <title>Isolation and description of Catonella massiliensis sp. nov., a novel Catonella species, isolated from a stable periodontitis subject.</title>
        <authorList>
            <person name="Antezack A."/>
            <person name="Boxberger M."/>
            <person name="La Scola B."/>
            <person name="Monnet-Corti V."/>
        </authorList>
    </citation>
    <scope>NUCLEOTIDE SEQUENCE [LARGE SCALE GENOMIC DNA]</scope>
    <source>
        <strain evidence="9 10">Marseille-Q4567</strain>
    </source>
</reference>
<accession>A0ABS1J1G3</accession>
<evidence type="ECO:0000259" key="8">
    <source>
        <dbReference type="Pfam" id="PF08439"/>
    </source>
</evidence>
<gene>
    <name evidence="9" type="primary">pepF</name>
    <name evidence="9" type="ORF">JJN12_06125</name>
</gene>
<dbReference type="RefSeq" id="WP_208428858.1">
    <property type="nucleotide sequence ID" value="NZ_JAEPRJ010000001.1"/>
</dbReference>
<organism evidence="9 10">
    <name type="scientific">Catonella massiliensis</name>
    <dbReference type="NCBI Taxonomy" id="2799636"/>
    <lineage>
        <taxon>Bacteria</taxon>
        <taxon>Bacillati</taxon>
        <taxon>Bacillota</taxon>
        <taxon>Clostridia</taxon>
        <taxon>Lachnospirales</taxon>
        <taxon>Lachnospiraceae</taxon>
        <taxon>Catonella</taxon>
    </lineage>
</organism>
<comment type="cofactor">
    <cofactor evidence="6">
        <name>Zn(2+)</name>
        <dbReference type="ChEBI" id="CHEBI:29105"/>
    </cofactor>
    <text evidence="6">Binds 1 zinc ion.</text>
</comment>
<dbReference type="PANTHER" id="PTHR11804:SF84">
    <property type="entry name" value="SACCHAROLYSIN"/>
    <property type="match status" value="1"/>
</dbReference>
<keyword evidence="2 6" id="KW-0479">Metal-binding</keyword>
<keyword evidence="1 6" id="KW-0645">Protease</keyword>
<evidence type="ECO:0000313" key="10">
    <source>
        <dbReference type="Proteomes" id="UP000604730"/>
    </source>
</evidence>
<evidence type="ECO:0000256" key="2">
    <source>
        <dbReference type="ARBA" id="ARBA00022723"/>
    </source>
</evidence>
<dbReference type="InterPro" id="IPR013647">
    <property type="entry name" value="OligopepF_N_dom"/>
</dbReference>
<dbReference type="Proteomes" id="UP000604730">
    <property type="component" value="Unassembled WGS sequence"/>
</dbReference>
<dbReference type="InterPro" id="IPR045090">
    <property type="entry name" value="Pept_M3A_M3B"/>
</dbReference>
<dbReference type="Gene3D" id="1.10.287.830">
    <property type="entry name" value="putative peptidase helix hairpin domain like"/>
    <property type="match status" value="1"/>
</dbReference>
<keyword evidence="5 6" id="KW-0482">Metalloprotease</keyword>
<dbReference type="Pfam" id="PF01432">
    <property type="entry name" value="Peptidase_M3"/>
    <property type="match status" value="1"/>
</dbReference>
<protein>
    <recommendedName>
        <fullName evidence="6">Oligopeptidase F</fullName>
        <ecNumber evidence="6">3.4.24.-</ecNumber>
    </recommendedName>
</protein>
<dbReference type="PANTHER" id="PTHR11804">
    <property type="entry name" value="PROTEASE M3 THIMET OLIGOPEPTIDASE-RELATED"/>
    <property type="match status" value="1"/>
</dbReference>
<comment type="similarity">
    <text evidence="6">Belongs to the peptidase M3B family.</text>
</comment>
<proteinExistence type="inferred from homology"/>
<evidence type="ECO:0000256" key="5">
    <source>
        <dbReference type="ARBA" id="ARBA00023049"/>
    </source>
</evidence>
<dbReference type="CDD" id="cd09608">
    <property type="entry name" value="M3B_PepF"/>
    <property type="match status" value="1"/>
</dbReference>
<sequence length="599" mass="68762">MENKLPKRSEVDVELTWKLEDIFASESEWEKALSEAKSLADELAGYAGKVAESAETLYKVLEIYEKDSLIMHKVYGYAFKSRDVDTTSTSAQTLYSKSMSAGVEISEKLAFLEPEIIAVDDATLEKFYGEKPELDKYKIYITEVRRGREHSLSPELEKLLAGTNELADLPYEGFATLGNADLKFPEITNEKGEKIQITNGRFVPLEESKDRRVRKEVFEKYYETFGSFKNTWATLYAGQVKQLMFYARARKYSSTLEAAVDGNNVSPEVYKNLVEAVNDNLDKMHRYVRLRKKLLELDELHMYDIYVPIVKDYDAKYTIDEAKELVLKAVEPLGTNYVNLIKKAFAERWIDVVENEGKRNGAYSSGVYGVHPFVLLNFNGTLDNVFTLAHEMGHAMHSYFSNEAQNFLDSRYRIFVAEVASTTNEVLLMEYMLKNAKDNKERAYLLNHYMDSFKGTVFRQTMFAEFEKTSNEMAESGEPLTHENLTELYLNLNKKYYGEAMISDDLIGYEWMRIPHFYYNFYVYQYATGFSAAVAIANRVLKEGETAVSDYMKFLSSGCTKDPVSLLRIAGVDMATKEPINSALQVFERVIEEMEELTK</sequence>
<dbReference type="EMBL" id="JAEPRJ010000001">
    <property type="protein sequence ID" value="MBK5897368.1"/>
    <property type="molecule type" value="Genomic_DNA"/>
</dbReference>
<comment type="caution">
    <text evidence="9">The sequence shown here is derived from an EMBL/GenBank/DDBJ whole genome shotgun (WGS) entry which is preliminary data.</text>
</comment>
<dbReference type="NCBIfam" id="TIGR00181">
    <property type="entry name" value="pepF"/>
    <property type="match status" value="1"/>
</dbReference>